<dbReference type="InterPro" id="IPR011990">
    <property type="entry name" value="TPR-like_helical_dom_sf"/>
</dbReference>
<evidence type="ECO:0000313" key="4">
    <source>
        <dbReference type="EMBL" id="MCM1981542.1"/>
    </source>
</evidence>
<keyword evidence="5" id="KW-1185">Reference proteome</keyword>
<feature type="repeat" description="TPR" evidence="3">
    <location>
        <begin position="892"/>
        <end position="925"/>
    </location>
</feature>
<protein>
    <submittedName>
        <fullName evidence="4">Tetratricopeptide repeat protein</fullName>
    </submittedName>
</protein>
<sequence length="946" mass="104784">MRRLTVLVLCGGLWFPGLVVSGMQPGVARAAGSGGAAVRMAQAAQLSPEEMLRQVTVRIVTADNQGSGTLLAKQGNRYLVLTNRHGVRGQTQAQVQTADGQSHRAQVRSAEFQGNPDLAVVEFSSPRTYQTVPLSSFTPREGMTLWVGGYEAESGRFQAIESSIERVLEAPLRQGYQIGYGGTVQQGMSGGPIFEQGSGELIGINGVMAYPIRGNYQDERGQQPPPEQQAQLEKLNWGIPLQRVLERVPVIVAKDYNLPAPNTSELNPVADSQNVGWVAELEKKARLFTVRIDSTSGANGSGVIVARQGNTYTVVTAAHVVCERPQEESADQPCPEHQYTLTTHDGRRVQLNPRQFQIREGIDLAVVQFESAETYPLATIANYKAQADAPVFVAGFPKVSALQDSSWQFNGGRTFEREQGVLQVSSYSLRQNSEGLASAVAQPAFGEGYELVYTSQTGGGMSGGPVLDHNGHVVGIHGLTEGETETRDGAIQLGYSLGIPSQSLVGILEQSKLARNSYQVSDQVAADLMGQEVEEFNQSILLVEKTPIRRNAKDWIELGSQYWRARQYQEAVEAFDEAIAQNPDYTYLAWYGKSLALGGQEDYGNSIEAAKRATQLNRNYVPGLDWLGSIYRVNQDFESALQAIEQAIQLRPQDANLWNNKGLILSDLERYEEARTAMDQAVRLAMRPAFLSNRGLALSSLQRYEEAIADYTQAIQLDPKATKVYYNRGIAFYNLKRHEEAIADYTQVLQIDPKYTQAYNNRGTAFGALNRYEEAIADFNQAIQIDPKLIQAYYNRGVAFYTLKRYEEAIADFNQAIQIDPKLIQAYNNRGVVYADLNRYEEAIADYNQAIQIDPKLAPAYSNRGNTFADLNRNEEAIADYTQAILINPKDASAYYNRGVVYADLNRYEEAIADYNQAIRLDPKLVPAVTTQAEVRKVWGFQKIEQ</sequence>
<feature type="repeat" description="TPR" evidence="3">
    <location>
        <begin position="722"/>
        <end position="755"/>
    </location>
</feature>
<feature type="repeat" description="TPR" evidence="3">
    <location>
        <begin position="790"/>
        <end position="823"/>
    </location>
</feature>
<keyword evidence="1" id="KW-0677">Repeat</keyword>
<dbReference type="InterPro" id="IPR050498">
    <property type="entry name" value="Ycf3"/>
</dbReference>
<dbReference type="InterPro" id="IPR019734">
    <property type="entry name" value="TPR_rpt"/>
</dbReference>
<dbReference type="SUPFAM" id="SSF48452">
    <property type="entry name" value="TPR-like"/>
    <property type="match status" value="2"/>
</dbReference>
<gene>
    <name evidence="4" type="ORF">QQ91_0001690</name>
</gene>
<dbReference type="Pfam" id="PF13365">
    <property type="entry name" value="Trypsin_2"/>
    <property type="match status" value="2"/>
</dbReference>
<dbReference type="PANTHER" id="PTHR44858">
    <property type="entry name" value="TETRATRICOPEPTIDE REPEAT PROTEIN 6"/>
    <property type="match status" value="1"/>
</dbReference>
<dbReference type="Pfam" id="PF07719">
    <property type="entry name" value="TPR_2"/>
    <property type="match status" value="1"/>
</dbReference>
<dbReference type="SUPFAM" id="SSF50494">
    <property type="entry name" value="Trypsin-like serine proteases"/>
    <property type="match status" value="2"/>
</dbReference>
<evidence type="ECO:0000256" key="2">
    <source>
        <dbReference type="ARBA" id="ARBA00022803"/>
    </source>
</evidence>
<proteinExistence type="predicted"/>
<feature type="repeat" description="TPR" evidence="3">
    <location>
        <begin position="621"/>
        <end position="654"/>
    </location>
</feature>
<feature type="repeat" description="TPR" evidence="3">
    <location>
        <begin position="688"/>
        <end position="721"/>
    </location>
</feature>
<dbReference type="InterPro" id="IPR043504">
    <property type="entry name" value="Peptidase_S1_PA_chymotrypsin"/>
</dbReference>
<dbReference type="Gene3D" id="1.25.40.10">
    <property type="entry name" value="Tetratricopeptide repeat domain"/>
    <property type="match status" value="4"/>
</dbReference>
<dbReference type="PROSITE" id="PS50005">
    <property type="entry name" value="TPR"/>
    <property type="match status" value="9"/>
</dbReference>
<dbReference type="PANTHER" id="PTHR44858:SF1">
    <property type="entry name" value="UDP-N-ACETYLGLUCOSAMINE--PEPTIDE N-ACETYLGLUCOSAMINYLTRANSFERASE SPINDLY-RELATED"/>
    <property type="match status" value="1"/>
</dbReference>
<evidence type="ECO:0000256" key="1">
    <source>
        <dbReference type="ARBA" id="ARBA00022737"/>
    </source>
</evidence>
<keyword evidence="2 3" id="KW-0802">TPR repeat</keyword>
<dbReference type="Gene3D" id="2.40.10.10">
    <property type="entry name" value="Trypsin-like serine proteases"/>
    <property type="match status" value="4"/>
</dbReference>
<accession>A0ABD4SYK0</accession>
<dbReference type="Pfam" id="PF00515">
    <property type="entry name" value="TPR_1"/>
    <property type="match status" value="3"/>
</dbReference>
<dbReference type="Pfam" id="PF13371">
    <property type="entry name" value="TPR_9"/>
    <property type="match status" value="1"/>
</dbReference>
<evidence type="ECO:0000313" key="5">
    <source>
        <dbReference type="Proteomes" id="UP000031561"/>
    </source>
</evidence>
<dbReference type="Pfam" id="PF13414">
    <property type="entry name" value="TPR_11"/>
    <property type="match status" value="2"/>
</dbReference>
<feature type="repeat" description="TPR" evidence="3">
    <location>
        <begin position="858"/>
        <end position="891"/>
    </location>
</feature>
<name>A0ABD4SYK0_9CYAN</name>
<feature type="repeat" description="TPR" evidence="3">
    <location>
        <begin position="756"/>
        <end position="789"/>
    </location>
</feature>
<dbReference type="RefSeq" id="WP_166283812.1">
    <property type="nucleotide sequence ID" value="NZ_JTHE03000010.1"/>
</dbReference>
<comment type="caution">
    <text evidence="4">The sequence shown here is derived from an EMBL/GenBank/DDBJ whole genome shotgun (WGS) entry which is preliminary data.</text>
</comment>
<dbReference type="AlphaFoldDB" id="A0ABD4SYK0"/>
<organism evidence="4 5">
    <name type="scientific">Lyngbya confervoides BDU141951</name>
    <dbReference type="NCBI Taxonomy" id="1574623"/>
    <lineage>
        <taxon>Bacteria</taxon>
        <taxon>Bacillati</taxon>
        <taxon>Cyanobacteriota</taxon>
        <taxon>Cyanophyceae</taxon>
        <taxon>Oscillatoriophycideae</taxon>
        <taxon>Oscillatoriales</taxon>
        <taxon>Microcoleaceae</taxon>
        <taxon>Lyngbya</taxon>
    </lineage>
</organism>
<dbReference type="Proteomes" id="UP000031561">
    <property type="component" value="Unassembled WGS sequence"/>
</dbReference>
<dbReference type="EMBL" id="JTHE03000010">
    <property type="protein sequence ID" value="MCM1981542.1"/>
    <property type="molecule type" value="Genomic_DNA"/>
</dbReference>
<feature type="repeat" description="TPR" evidence="3">
    <location>
        <begin position="824"/>
        <end position="857"/>
    </location>
</feature>
<feature type="repeat" description="TPR" evidence="3">
    <location>
        <begin position="552"/>
        <end position="585"/>
    </location>
</feature>
<evidence type="ECO:0000256" key="3">
    <source>
        <dbReference type="PROSITE-ProRule" id="PRU00339"/>
    </source>
</evidence>
<dbReference type="SMART" id="SM00028">
    <property type="entry name" value="TPR"/>
    <property type="match status" value="11"/>
</dbReference>
<dbReference type="InterPro" id="IPR013105">
    <property type="entry name" value="TPR_2"/>
</dbReference>
<dbReference type="PROSITE" id="PS50293">
    <property type="entry name" value="TPR_REGION"/>
    <property type="match status" value="6"/>
</dbReference>
<reference evidence="4 5" key="1">
    <citation type="journal article" date="2015" name="Genome Announc.">
        <title>Draft Genome Sequence of Filamentous Marine Cyanobacterium Lyngbya confervoides Strain BDU141951.</title>
        <authorList>
            <person name="Chandrababunaidu M.M."/>
            <person name="Sen D."/>
            <person name="Tripathy S."/>
        </authorList>
    </citation>
    <scope>NUCLEOTIDE SEQUENCE [LARGE SCALE GENOMIC DNA]</scope>
    <source>
        <strain evidence="4 5">BDU141951</strain>
    </source>
</reference>
<dbReference type="InterPro" id="IPR009003">
    <property type="entry name" value="Peptidase_S1_PA"/>
</dbReference>